<evidence type="ECO:0000259" key="1">
    <source>
        <dbReference type="PROSITE" id="PS51186"/>
    </source>
</evidence>
<dbReference type="AlphaFoldDB" id="A0A1M7RB34"/>
<dbReference type="GO" id="GO:0016747">
    <property type="term" value="F:acyltransferase activity, transferring groups other than amino-acyl groups"/>
    <property type="evidence" value="ECO:0007669"/>
    <property type="project" value="InterPro"/>
</dbReference>
<dbReference type="OrthoDB" id="9797989at2"/>
<name>A0A1M7RB34_9ACTN</name>
<protein>
    <submittedName>
        <fullName evidence="2">Predicted acetyltransferase</fullName>
    </submittedName>
</protein>
<accession>A0A1M7RB34</accession>
<dbReference type="CDD" id="cd04301">
    <property type="entry name" value="NAT_SF"/>
    <property type="match status" value="1"/>
</dbReference>
<gene>
    <name evidence="2" type="ORF">SAMN05443668_109163</name>
</gene>
<dbReference type="Gene3D" id="3.40.630.30">
    <property type="match status" value="1"/>
</dbReference>
<dbReference type="Pfam" id="PF13302">
    <property type="entry name" value="Acetyltransf_3"/>
    <property type="match status" value="1"/>
</dbReference>
<proteinExistence type="predicted"/>
<dbReference type="RefSeq" id="WP_073260773.1">
    <property type="nucleotide sequence ID" value="NZ_FRCS01000009.1"/>
</dbReference>
<dbReference type="InterPro" id="IPR000182">
    <property type="entry name" value="GNAT_dom"/>
</dbReference>
<reference evidence="2 3" key="1">
    <citation type="submission" date="2016-11" db="EMBL/GenBank/DDBJ databases">
        <authorList>
            <person name="Jaros S."/>
            <person name="Januszkiewicz K."/>
            <person name="Wedrychowicz H."/>
        </authorList>
    </citation>
    <scope>NUCLEOTIDE SEQUENCE [LARGE SCALE GENOMIC DNA]</scope>
    <source>
        <strain evidence="2 3">DSM 46144</strain>
    </source>
</reference>
<dbReference type="InterPro" id="IPR016181">
    <property type="entry name" value="Acyl_CoA_acyltransferase"/>
</dbReference>
<evidence type="ECO:0000313" key="2">
    <source>
        <dbReference type="EMBL" id="SHN43426.1"/>
    </source>
</evidence>
<dbReference type="EMBL" id="FRCS01000009">
    <property type="protein sequence ID" value="SHN43426.1"/>
    <property type="molecule type" value="Genomic_DNA"/>
</dbReference>
<keyword evidence="2" id="KW-0808">Transferase</keyword>
<keyword evidence="3" id="KW-1185">Reference proteome</keyword>
<feature type="domain" description="N-acetyltransferase" evidence="1">
    <location>
        <begin position="38"/>
        <end position="179"/>
    </location>
</feature>
<sequence>MAELSVPTVGLRVSFLAGMAEFRGEGRGAETDQTEMGYEIRRFGPDWSEAAGFARYVDWLLAQAREDSPRRPGYVPATTLWWVEDEEYLGRIAIRHRLTPTLREVGGHIGYDVRPSARRRGHATAMLRAALPVARALGIESALLTCDVDNVASRKVIEGNGGVFDDQRGAKLRYWVSTG</sequence>
<dbReference type="Proteomes" id="UP000184440">
    <property type="component" value="Unassembled WGS sequence"/>
</dbReference>
<dbReference type="PANTHER" id="PTHR39173">
    <property type="entry name" value="ACETYLTRANSFERASE"/>
    <property type="match status" value="1"/>
</dbReference>
<dbReference type="SUPFAM" id="SSF55729">
    <property type="entry name" value="Acyl-CoA N-acyltransferases (Nat)"/>
    <property type="match status" value="1"/>
</dbReference>
<dbReference type="PANTHER" id="PTHR39173:SF1">
    <property type="entry name" value="ACETYLTRANSFERASE"/>
    <property type="match status" value="1"/>
</dbReference>
<dbReference type="PROSITE" id="PS51186">
    <property type="entry name" value="GNAT"/>
    <property type="match status" value="1"/>
</dbReference>
<organism evidence="2 3">
    <name type="scientific">Cryptosporangium aurantiacum</name>
    <dbReference type="NCBI Taxonomy" id="134849"/>
    <lineage>
        <taxon>Bacteria</taxon>
        <taxon>Bacillati</taxon>
        <taxon>Actinomycetota</taxon>
        <taxon>Actinomycetes</taxon>
        <taxon>Cryptosporangiales</taxon>
        <taxon>Cryptosporangiaceae</taxon>
        <taxon>Cryptosporangium</taxon>
    </lineage>
</organism>
<evidence type="ECO:0000313" key="3">
    <source>
        <dbReference type="Proteomes" id="UP000184440"/>
    </source>
</evidence>